<dbReference type="NCBIfam" id="TIGR04363">
    <property type="entry name" value="LD_lanti_pre"/>
    <property type="match status" value="1"/>
</dbReference>
<protein>
    <submittedName>
        <fullName evidence="2">FxLD family lantipeptide</fullName>
    </submittedName>
</protein>
<reference evidence="2 3" key="1">
    <citation type="submission" date="2019-09" db="EMBL/GenBank/DDBJ databases">
        <title>Actinomadura physcomitrii sp. nov., a novel actinomycete isolated from moss [Physcomitrium sphaericum (Ludw) Fuernr].</title>
        <authorList>
            <person name="Zhuang X."/>
            <person name="Liu C."/>
        </authorList>
    </citation>
    <scope>NUCLEOTIDE SEQUENCE [LARGE SCALE GENOMIC DNA]</scope>
    <source>
        <strain evidence="2 3">HMC1</strain>
    </source>
</reference>
<organism evidence="2 3">
    <name type="scientific">Actinomadura rudentiformis</name>
    <dbReference type="NCBI Taxonomy" id="359158"/>
    <lineage>
        <taxon>Bacteria</taxon>
        <taxon>Bacillati</taxon>
        <taxon>Actinomycetota</taxon>
        <taxon>Actinomycetes</taxon>
        <taxon>Streptosporangiales</taxon>
        <taxon>Thermomonosporaceae</taxon>
        <taxon>Actinomadura</taxon>
    </lineage>
</organism>
<evidence type="ECO:0000256" key="1">
    <source>
        <dbReference type="SAM" id="MobiDB-lite"/>
    </source>
</evidence>
<dbReference type="AlphaFoldDB" id="A0A6H9YFN5"/>
<feature type="region of interest" description="Disordered" evidence="1">
    <location>
        <begin position="1"/>
        <end position="24"/>
    </location>
</feature>
<evidence type="ECO:0000313" key="3">
    <source>
        <dbReference type="Proteomes" id="UP000468735"/>
    </source>
</evidence>
<dbReference type="EMBL" id="WBMT01000015">
    <property type="protein sequence ID" value="KAB2344840.1"/>
    <property type="molecule type" value="Genomic_DNA"/>
</dbReference>
<feature type="compositionally biased region" description="Low complexity" evidence="1">
    <location>
        <begin position="1"/>
        <end position="17"/>
    </location>
</feature>
<proteinExistence type="predicted"/>
<accession>A0A6H9YFN5</accession>
<comment type="caution">
    <text evidence="2">The sequence shown here is derived from an EMBL/GenBank/DDBJ whole genome shotgun (WGS) entry which is preliminary data.</text>
</comment>
<sequence length="61" mass="6435">MTARTDTTSPSTTTPADEQTGPDPFELDITIVEAGPEADRLIRMTDDGCGKTCQSACPNTC</sequence>
<dbReference type="Proteomes" id="UP000468735">
    <property type="component" value="Unassembled WGS sequence"/>
</dbReference>
<dbReference type="OrthoDB" id="3215713at2"/>
<evidence type="ECO:0000313" key="2">
    <source>
        <dbReference type="EMBL" id="KAB2344840.1"/>
    </source>
</evidence>
<dbReference type="InterPro" id="IPR027575">
    <property type="entry name" value="LD_lanti_pre"/>
</dbReference>
<name>A0A6H9YFN5_9ACTN</name>
<gene>
    <name evidence="2" type="primary">fxlA</name>
    <name evidence="2" type="ORF">F8566_30070</name>
</gene>
<dbReference type="RefSeq" id="WP_151565208.1">
    <property type="nucleotide sequence ID" value="NZ_WBMT01000015.1"/>
</dbReference>
<keyword evidence="3" id="KW-1185">Reference proteome</keyword>